<dbReference type="NCBIfam" id="TIGR01554">
    <property type="entry name" value="major_cap_HK97"/>
    <property type="match status" value="1"/>
</dbReference>
<dbReference type="InterPro" id="IPR054612">
    <property type="entry name" value="Phage_capsid-like_C"/>
</dbReference>
<dbReference type="Proteomes" id="UP000471152">
    <property type="component" value="Unassembled WGS sequence"/>
</dbReference>
<evidence type="ECO:0000313" key="3">
    <source>
        <dbReference type="EMBL" id="NEN51038.1"/>
    </source>
</evidence>
<evidence type="ECO:0000256" key="1">
    <source>
        <dbReference type="ARBA" id="ARBA00004328"/>
    </source>
</evidence>
<reference evidence="3 4" key="1">
    <citation type="submission" date="2020-02" db="EMBL/GenBank/DDBJ databases">
        <title>The WGS of Modestobacter muralis DSM 100205.</title>
        <authorList>
            <person name="Jiang Z."/>
        </authorList>
    </citation>
    <scope>NUCLEOTIDE SEQUENCE [LARGE SCALE GENOMIC DNA]</scope>
    <source>
        <strain evidence="3 4">DSM 100205</strain>
    </source>
</reference>
<comment type="caution">
    <text evidence="3">The sequence shown here is derived from an EMBL/GenBank/DDBJ whole genome shotgun (WGS) entry which is preliminary data.</text>
</comment>
<dbReference type="Pfam" id="PF05065">
    <property type="entry name" value="Phage_capsid"/>
    <property type="match status" value="1"/>
</dbReference>
<name>A0A6P0H5D1_9ACTN</name>
<comment type="subcellular location">
    <subcellularLocation>
        <location evidence="1">Virion</location>
    </subcellularLocation>
</comment>
<feature type="domain" description="Phage capsid-like C-terminal" evidence="2">
    <location>
        <begin position="20"/>
        <end position="285"/>
    </location>
</feature>
<sequence length="289" mass="30811">MSTTTATAPELTREQVLAILVQPLEAVSVFLASGPRIFDTAGPLRIPKLGGPTADPGWTGESEPIPERDVDFDEVKLMPSTMKSVKVITKFSNELARQSVVALDATLRDRLVRDVAAKIDTQFLSASGDGVTTPRGLFAWPGTQTLAVDGALSLDDLHDADGLVLGADVDPTKVRWFMTSREFIGLRKQKDSSGKYLIQPDPTQAGAYQLLGHGVTITNRIPDTTGTATGRVALADMSQVAVARDLAPSVKILDQTFAGTDEMGLRVVARYDVAPLNAKAVVKLTGITV</sequence>
<dbReference type="AlphaFoldDB" id="A0A6P0H5D1"/>
<gene>
    <name evidence="3" type="ORF">G3R41_08805</name>
</gene>
<dbReference type="Gene3D" id="3.30.2400.10">
    <property type="entry name" value="Major capsid protein gp5"/>
    <property type="match status" value="1"/>
</dbReference>
<dbReference type="RefSeq" id="WP_163610735.1">
    <property type="nucleotide sequence ID" value="NZ_JAAGWB010000018.1"/>
</dbReference>
<evidence type="ECO:0000259" key="2">
    <source>
        <dbReference type="Pfam" id="PF05065"/>
    </source>
</evidence>
<proteinExistence type="predicted"/>
<dbReference type="EMBL" id="JAAGWB010000018">
    <property type="protein sequence ID" value="NEN51038.1"/>
    <property type="molecule type" value="Genomic_DNA"/>
</dbReference>
<dbReference type="SUPFAM" id="SSF56563">
    <property type="entry name" value="Major capsid protein gp5"/>
    <property type="match status" value="1"/>
</dbReference>
<accession>A0A6P0H5D1</accession>
<evidence type="ECO:0000313" key="4">
    <source>
        <dbReference type="Proteomes" id="UP000471152"/>
    </source>
</evidence>
<organism evidence="3 4">
    <name type="scientific">Modestobacter muralis</name>
    <dbReference type="NCBI Taxonomy" id="1608614"/>
    <lineage>
        <taxon>Bacteria</taxon>
        <taxon>Bacillati</taxon>
        <taxon>Actinomycetota</taxon>
        <taxon>Actinomycetes</taxon>
        <taxon>Geodermatophilales</taxon>
        <taxon>Geodermatophilaceae</taxon>
        <taxon>Modestobacter</taxon>
    </lineage>
</organism>
<protein>
    <submittedName>
        <fullName evidence="3">Phage major capsid protein</fullName>
    </submittedName>
</protein>
<dbReference type="InterPro" id="IPR024455">
    <property type="entry name" value="Phage_capsid"/>
</dbReference>
<dbReference type="Gene3D" id="3.30.2320.10">
    <property type="entry name" value="hypothetical protein PF0899 domain"/>
    <property type="match status" value="1"/>
</dbReference>